<dbReference type="Pfam" id="PF13599">
    <property type="entry name" value="Pentapeptide_4"/>
    <property type="match status" value="1"/>
</dbReference>
<comment type="caution">
    <text evidence="1">The sequence shown here is derived from an EMBL/GenBank/DDBJ whole genome shotgun (WGS) entry which is preliminary data.</text>
</comment>
<proteinExistence type="predicted"/>
<reference evidence="1 2" key="1">
    <citation type="submission" date="2021-03" db="EMBL/GenBank/DDBJ databases">
        <title>Antimicrobial resistance genes in bacteria isolated from Japanese honey, and their potential for conferring macrolide and lincosamide resistance in the American foulbrood pathogen Paenibacillus larvae.</title>
        <authorList>
            <person name="Okamoto M."/>
            <person name="Kumagai M."/>
            <person name="Kanamori H."/>
            <person name="Takamatsu D."/>
        </authorList>
    </citation>
    <scope>NUCLEOTIDE SEQUENCE [LARGE SCALE GENOMIC DNA]</scope>
    <source>
        <strain evidence="1 2">J8TS2</strain>
    </source>
</reference>
<keyword evidence="2" id="KW-1185">Reference proteome</keyword>
<dbReference type="Pfam" id="PF00805">
    <property type="entry name" value="Pentapeptide"/>
    <property type="match status" value="1"/>
</dbReference>
<protein>
    <recommendedName>
        <fullName evidence="3">Pentapeptide repeat-containing protein</fullName>
    </recommendedName>
</protein>
<dbReference type="EMBL" id="BORB01000001">
    <property type="protein sequence ID" value="GIN55979.1"/>
    <property type="molecule type" value="Genomic_DNA"/>
</dbReference>
<dbReference type="Gene3D" id="2.160.20.80">
    <property type="entry name" value="E3 ubiquitin-protein ligase SopA"/>
    <property type="match status" value="1"/>
</dbReference>
<dbReference type="Proteomes" id="UP000679950">
    <property type="component" value="Unassembled WGS sequence"/>
</dbReference>
<accession>A0ABQ4KEV4</accession>
<gene>
    <name evidence="1" type="ORF">J8TS2_02980</name>
</gene>
<dbReference type="SUPFAM" id="SSF141571">
    <property type="entry name" value="Pentapeptide repeat-like"/>
    <property type="match status" value="1"/>
</dbReference>
<evidence type="ECO:0000313" key="2">
    <source>
        <dbReference type="Proteomes" id="UP000679950"/>
    </source>
</evidence>
<organism evidence="1 2">
    <name type="scientific">Lederbergia ruris</name>
    <dbReference type="NCBI Taxonomy" id="217495"/>
    <lineage>
        <taxon>Bacteria</taxon>
        <taxon>Bacillati</taxon>
        <taxon>Bacillota</taxon>
        <taxon>Bacilli</taxon>
        <taxon>Bacillales</taxon>
        <taxon>Bacillaceae</taxon>
        <taxon>Lederbergia</taxon>
    </lineage>
</organism>
<sequence>MKKVRMRKIQSPDLPQDLDVLTIDKVDDRSTYELVEFKNFPNSVYAEHVRFQEMRIKGVVFEDIQLPSSTWIDVVFENCDLTNLNLSMARFTRVEFVHCKLVGVDFDQATFNDVVFYQCQAPYSLFNLAEFQDVRFDQCLLKGANFIDANMTFLDFTNSVIEDVQFTGTSLSNIDLSQCDFTFIHAEENDLRGAIISPEQAVDLIEVFGLKVKYE</sequence>
<evidence type="ECO:0000313" key="1">
    <source>
        <dbReference type="EMBL" id="GIN55979.1"/>
    </source>
</evidence>
<dbReference type="InterPro" id="IPR001646">
    <property type="entry name" value="5peptide_repeat"/>
</dbReference>
<dbReference type="PANTHER" id="PTHR42999">
    <property type="entry name" value="ANTIBIOTIC RESISTANCE PROTEIN MCBG"/>
    <property type="match status" value="1"/>
</dbReference>
<dbReference type="InterPro" id="IPR052949">
    <property type="entry name" value="PA_immunity-related"/>
</dbReference>
<dbReference type="RefSeq" id="WP_158322056.1">
    <property type="nucleotide sequence ID" value="NZ_BORB01000001.1"/>
</dbReference>
<evidence type="ECO:0008006" key="3">
    <source>
        <dbReference type="Google" id="ProtNLM"/>
    </source>
</evidence>
<dbReference type="PANTHER" id="PTHR42999:SF1">
    <property type="entry name" value="PENTAPEPTIDE REPEAT-CONTAINING PROTEIN"/>
    <property type="match status" value="1"/>
</dbReference>
<name>A0ABQ4KEV4_9BACI</name>